<comment type="catalytic activity">
    <reaction evidence="12">
        <text>Na(+)(in) = Na(+)(out)</text>
        <dbReference type="Rhea" id="RHEA:34963"/>
        <dbReference type="ChEBI" id="CHEBI:29101"/>
    </reaction>
</comment>
<dbReference type="GO" id="GO:0015280">
    <property type="term" value="F:ligand-gated sodium channel activity"/>
    <property type="evidence" value="ECO:0007669"/>
    <property type="project" value="InterPro"/>
</dbReference>
<keyword evidence="6 13" id="KW-1133">Transmembrane helix</keyword>
<dbReference type="Proteomes" id="UP001178461">
    <property type="component" value="Chromosome 8"/>
</dbReference>
<evidence type="ECO:0000256" key="3">
    <source>
        <dbReference type="ARBA" id="ARBA00022461"/>
    </source>
</evidence>
<evidence type="ECO:0000256" key="11">
    <source>
        <dbReference type="ARBA" id="ARBA00023303"/>
    </source>
</evidence>
<dbReference type="InterPro" id="IPR020903">
    <property type="entry name" value="ENaC_CS"/>
</dbReference>
<accession>A0AA35PBH4</accession>
<gene>
    <name evidence="14" type="ORF">PODLI_1B032630</name>
</gene>
<dbReference type="GO" id="GO:0005886">
    <property type="term" value="C:plasma membrane"/>
    <property type="evidence" value="ECO:0007669"/>
    <property type="project" value="UniProtKB-SubCell"/>
</dbReference>
<dbReference type="Gene3D" id="1.10.287.770">
    <property type="entry name" value="YojJ-like"/>
    <property type="match status" value="1"/>
</dbReference>
<keyword evidence="2" id="KW-0813">Transport</keyword>
<dbReference type="InterPro" id="IPR001873">
    <property type="entry name" value="ENaC"/>
</dbReference>
<keyword evidence="9 13" id="KW-0472">Membrane</keyword>
<keyword evidence="5 13" id="KW-0812">Transmembrane</keyword>
<evidence type="ECO:0000256" key="7">
    <source>
        <dbReference type="ARBA" id="ARBA00023053"/>
    </source>
</evidence>
<evidence type="ECO:0000256" key="6">
    <source>
        <dbReference type="ARBA" id="ARBA00022989"/>
    </source>
</evidence>
<evidence type="ECO:0000256" key="5">
    <source>
        <dbReference type="ARBA" id="ARBA00022692"/>
    </source>
</evidence>
<dbReference type="InterPro" id="IPR004724">
    <property type="entry name" value="ENaC_chordates"/>
</dbReference>
<comment type="subcellular location">
    <subcellularLocation>
        <location evidence="1">Cell membrane</location>
        <topology evidence="1">Multi-pass membrane protein</topology>
    </subcellularLocation>
</comment>
<feature type="transmembrane region" description="Helical" evidence="13">
    <location>
        <begin position="59"/>
        <end position="83"/>
    </location>
</feature>
<keyword evidence="15" id="KW-1185">Reference proteome</keyword>
<keyword evidence="11 14" id="KW-0407">Ion channel</keyword>
<dbReference type="PANTHER" id="PTHR11690">
    <property type="entry name" value="AMILORIDE-SENSITIVE SODIUM CHANNEL-RELATED"/>
    <property type="match status" value="1"/>
</dbReference>
<evidence type="ECO:0000313" key="15">
    <source>
        <dbReference type="Proteomes" id="UP001178461"/>
    </source>
</evidence>
<dbReference type="Pfam" id="PF00858">
    <property type="entry name" value="ASC"/>
    <property type="match status" value="1"/>
</dbReference>
<dbReference type="EMBL" id="OX395133">
    <property type="protein sequence ID" value="CAI5782861.1"/>
    <property type="molecule type" value="Genomic_DNA"/>
</dbReference>
<keyword evidence="4" id="KW-1003">Cell membrane</keyword>
<evidence type="ECO:0000256" key="1">
    <source>
        <dbReference type="ARBA" id="ARBA00004651"/>
    </source>
</evidence>
<protein>
    <submittedName>
        <fullName evidence="14">Amiloride-sensitive sodium channel subunit delta</fullName>
    </submittedName>
</protein>
<reference evidence="14" key="1">
    <citation type="submission" date="2022-12" db="EMBL/GenBank/DDBJ databases">
        <authorList>
            <person name="Alioto T."/>
            <person name="Alioto T."/>
            <person name="Gomez Garrido J."/>
        </authorList>
    </citation>
    <scope>NUCLEOTIDE SEQUENCE</scope>
</reference>
<evidence type="ECO:0000256" key="4">
    <source>
        <dbReference type="ARBA" id="ARBA00022475"/>
    </source>
</evidence>
<dbReference type="Gene3D" id="2.60.470.10">
    <property type="entry name" value="Acid-sensing ion channels like domains"/>
    <property type="match status" value="1"/>
</dbReference>
<keyword evidence="7" id="KW-0915">Sodium</keyword>
<dbReference type="PROSITE" id="PS01206">
    <property type="entry name" value="ASC"/>
    <property type="match status" value="1"/>
</dbReference>
<evidence type="ECO:0000256" key="10">
    <source>
        <dbReference type="ARBA" id="ARBA00023201"/>
    </source>
</evidence>
<evidence type="ECO:0000256" key="12">
    <source>
        <dbReference type="ARBA" id="ARBA00036239"/>
    </source>
</evidence>
<dbReference type="PRINTS" id="PR01078">
    <property type="entry name" value="AMINACHANNEL"/>
</dbReference>
<dbReference type="AlphaFoldDB" id="A0AA35PBH4"/>
<evidence type="ECO:0000313" key="14">
    <source>
        <dbReference type="EMBL" id="CAI5782861.1"/>
    </source>
</evidence>
<sequence>MEEETRKEEEVEMKREEDPALIAFYTSFKDLFEFFCLNTTIHGTIRLVCSSRNKMKTAFWTLLFLASFAMLYWQFGLLFNQYWQYPVVLSISVKSQQTMFPAITLCNLNPYRVNLVSKNMAELDNLARETLHNLYPFSIPASTLEDNSSVSLENWTNSEVNSSSFKLDDSIALVRMGGGKVGFRLCNQTGGDCYTKIYSSGVDAFQEWYSFHYMNIMSQIPPIIDISKDDDHINNLVYACQYDGLPCKASETEHFHHPVYGSCYTFNKGGTDEFWKALKPGIVYGLSLILKVEQKDHIPLLSTKAGVRVMIHSHNQTAFLEHEGFDIRPGIQTTIGITQDEVTRLGGNYGTCTKDGDDVAVKLIYNSTYTQQACLHSCFQRKMIEDCGCGYYYYPLPPGTEYCNYNKHRNWGHCFYLLYNRMYNQDATHTESCFDKCHRPCKETWYKLSAGYAKWPSNKSKTWIHKALEAQNRYNVTGDSFRKDIAKVNIYYERLNYNSWDESPEYTESQMMSNMGSNWSLWFGSSVLSVVELLEFLVDAAILSLIFLYRQFTAKRTHKVSRPPNIPSISLTLEKYRYVEEGLASTQDVTKPYASDGTGTPCQDTKYSTYQMPELYPSVVLNGFKRRKEHSVDMHLNS</sequence>
<dbReference type="NCBIfam" id="TIGR00859">
    <property type="entry name" value="ENaC"/>
    <property type="match status" value="1"/>
</dbReference>
<organism evidence="14 15">
    <name type="scientific">Podarcis lilfordi</name>
    <name type="common">Lilford's wall lizard</name>
    <dbReference type="NCBI Taxonomy" id="74358"/>
    <lineage>
        <taxon>Eukaryota</taxon>
        <taxon>Metazoa</taxon>
        <taxon>Chordata</taxon>
        <taxon>Craniata</taxon>
        <taxon>Vertebrata</taxon>
        <taxon>Euteleostomi</taxon>
        <taxon>Lepidosauria</taxon>
        <taxon>Squamata</taxon>
        <taxon>Bifurcata</taxon>
        <taxon>Unidentata</taxon>
        <taxon>Episquamata</taxon>
        <taxon>Laterata</taxon>
        <taxon>Lacertibaenia</taxon>
        <taxon>Lacertidae</taxon>
        <taxon>Podarcis</taxon>
    </lineage>
</organism>
<dbReference type="PANTHER" id="PTHR11690:SF132">
    <property type="entry name" value="AMILORIDE-SENSITIVE SODIUM CHANNEL SUBUNIT DELTA"/>
    <property type="match status" value="1"/>
</dbReference>
<evidence type="ECO:0000256" key="9">
    <source>
        <dbReference type="ARBA" id="ARBA00023136"/>
    </source>
</evidence>
<keyword evidence="3" id="KW-0894">Sodium channel</keyword>
<name>A0AA35PBH4_9SAUR</name>
<keyword evidence="8" id="KW-0406">Ion transport</keyword>
<evidence type="ECO:0000256" key="8">
    <source>
        <dbReference type="ARBA" id="ARBA00023065"/>
    </source>
</evidence>
<keyword evidence="10" id="KW-0739">Sodium transport</keyword>
<evidence type="ECO:0000256" key="2">
    <source>
        <dbReference type="ARBA" id="ARBA00022448"/>
    </source>
</evidence>
<evidence type="ECO:0000256" key="13">
    <source>
        <dbReference type="SAM" id="Phobius"/>
    </source>
</evidence>
<dbReference type="GO" id="GO:0034706">
    <property type="term" value="C:sodium channel complex"/>
    <property type="evidence" value="ECO:0007669"/>
    <property type="project" value="TreeGrafter"/>
</dbReference>
<proteinExistence type="predicted"/>